<dbReference type="Gene3D" id="3.40.50.2300">
    <property type="match status" value="1"/>
</dbReference>
<dbReference type="SUPFAM" id="SSF52794">
    <property type="entry name" value="PTS system IIB component-like"/>
    <property type="match status" value="1"/>
</dbReference>
<dbReference type="GO" id="GO:0009401">
    <property type="term" value="P:phosphoenolpyruvate-dependent sugar phosphotransferase system"/>
    <property type="evidence" value="ECO:0007669"/>
    <property type="project" value="InterPro"/>
</dbReference>
<reference evidence="3 4" key="1">
    <citation type="submission" date="2012-12" db="EMBL/GenBank/DDBJ databases">
        <title>Novel taxa of Listeriaceae from agricultural environments in the United States.</title>
        <authorList>
            <person name="den Bakker H.C."/>
            <person name="Allred A."/>
            <person name="Warchocki S."/>
            <person name="Wright E.M."/>
            <person name="Burrell A."/>
            <person name="Nightingale K.K."/>
            <person name="Kephart D."/>
            <person name="Wiedmann M."/>
        </authorList>
    </citation>
    <scope>NUCLEOTIDE SEQUENCE [LARGE SCALE GENOMIC DNA]</scope>
    <source>
        <strain evidence="3 4">FSL F6-1183</strain>
    </source>
</reference>
<evidence type="ECO:0000256" key="1">
    <source>
        <dbReference type="ARBA" id="ARBA00022679"/>
    </source>
</evidence>
<dbReference type="InterPro" id="IPR036095">
    <property type="entry name" value="PTS_EIIB-like_sf"/>
</dbReference>
<dbReference type="PROSITE" id="PS51099">
    <property type="entry name" value="PTS_EIIB_TYPE_2"/>
    <property type="match status" value="1"/>
</dbReference>
<dbReference type="Pfam" id="PF02302">
    <property type="entry name" value="PTS_IIB"/>
    <property type="match status" value="1"/>
</dbReference>
<evidence type="ECO:0000313" key="3">
    <source>
        <dbReference type="EMBL" id="EUJ30663.1"/>
    </source>
</evidence>
<dbReference type="InterPro" id="IPR003501">
    <property type="entry name" value="PTS_EIIB_2/3"/>
</dbReference>
<accession>A0A829RCM4</accession>
<dbReference type="RefSeq" id="WP_036103175.1">
    <property type="nucleotide sequence ID" value="NZ_AODG01000001.1"/>
</dbReference>
<sequence length="101" mass="10892">MAKRLIVACGSGVATSTTIAEKIKSKFETDGIDYPVEAVDYKSIMNELPSASIYVYIAQPDAEVLDKAKELNIPVFGGIPFLTGMGMDQIYEGIVEATQGR</sequence>
<comment type="caution">
    <text evidence="3">The sequence shown here is derived from an EMBL/GenBank/DDBJ whole genome shotgun (WGS) entry which is preliminary data.</text>
</comment>
<proteinExistence type="predicted"/>
<dbReference type="InterPro" id="IPR013011">
    <property type="entry name" value="PTS_EIIB_2"/>
</dbReference>
<dbReference type="EMBL" id="AODG01000001">
    <property type="protein sequence ID" value="EUJ30663.1"/>
    <property type="molecule type" value="Genomic_DNA"/>
</dbReference>
<name>A0A829RCM4_LISGR</name>
<feature type="domain" description="PTS EIIB type-2" evidence="2">
    <location>
        <begin position="3"/>
        <end position="101"/>
    </location>
</feature>
<organism evidence="3 4">
    <name type="scientific">Listeria grayi FSL F6-1183</name>
    <dbReference type="NCBI Taxonomy" id="1265827"/>
    <lineage>
        <taxon>Bacteria</taxon>
        <taxon>Bacillati</taxon>
        <taxon>Bacillota</taxon>
        <taxon>Bacilli</taxon>
        <taxon>Bacillales</taxon>
        <taxon>Listeriaceae</taxon>
        <taxon>Listeria</taxon>
    </lineage>
</organism>
<dbReference type="AlphaFoldDB" id="A0A829RCM4"/>
<keyword evidence="1" id="KW-0808">Transferase</keyword>
<gene>
    <name evidence="3" type="ORF">LMUR_00020</name>
</gene>
<dbReference type="Proteomes" id="UP000019251">
    <property type="component" value="Unassembled WGS sequence"/>
</dbReference>
<protein>
    <submittedName>
        <fullName evidence="3">PTS system galactitol-specific enzyme IIB component</fullName>
    </submittedName>
</protein>
<evidence type="ECO:0000313" key="4">
    <source>
        <dbReference type="Proteomes" id="UP000019251"/>
    </source>
</evidence>
<dbReference type="CDD" id="cd05566">
    <property type="entry name" value="PTS_IIB_galactitol"/>
    <property type="match status" value="1"/>
</dbReference>
<dbReference type="GO" id="GO:0008982">
    <property type="term" value="F:protein-N(PI)-phosphohistidine-sugar phosphotransferase activity"/>
    <property type="evidence" value="ECO:0007669"/>
    <property type="project" value="InterPro"/>
</dbReference>
<evidence type="ECO:0000259" key="2">
    <source>
        <dbReference type="PROSITE" id="PS51099"/>
    </source>
</evidence>